<dbReference type="SUPFAM" id="SSF51905">
    <property type="entry name" value="FAD/NAD(P)-binding domain"/>
    <property type="match status" value="1"/>
</dbReference>
<organism evidence="4 5">
    <name type="scientific">Collybiopsis luxurians FD-317 M1</name>
    <dbReference type="NCBI Taxonomy" id="944289"/>
    <lineage>
        <taxon>Eukaryota</taxon>
        <taxon>Fungi</taxon>
        <taxon>Dikarya</taxon>
        <taxon>Basidiomycota</taxon>
        <taxon>Agaricomycotina</taxon>
        <taxon>Agaricomycetes</taxon>
        <taxon>Agaricomycetidae</taxon>
        <taxon>Agaricales</taxon>
        <taxon>Marasmiineae</taxon>
        <taxon>Omphalotaceae</taxon>
        <taxon>Collybiopsis</taxon>
        <taxon>Collybiopsis luxurians</taxon>
    </lineage>
</organism>
<accession>A0A0D0BW01</accession>
<dbReference type="HOGENOM" id="CLU_015676_1_0_1"/>
<evidence type="ECO:0008006" key="6">
    <source>
        <dbReference type="Google" id="ProtNLM"/>
    </source>
</evidence>
<evidence type="ECO:0000313" key="5">
    <source>
        <dbReference type="Proteomes" id="UP000053593"/>
    </source>
</evidence>
<reference evidence="4 5" key="1">
    <citation type="submission" date="2014-04" db="EMBL/GenBank/DDBJ databases">
        <title>Evolutionary Origins and Diversification of the Mycorrhizal Mutualists.</title>
        <authorList>
            <consortium name="DOE Joint Genome Institute"/>
            <consortium name="Mycorrhizal Genomics Consortium"/>
            <person name="Kohler A."/>
            <person name="Kuo A."/>
            <person name="Nagy L.G."/>
            <person name="Floudas D."/>
            <person name="Copeland A."/>
            <person name="Barry K.W."/>
            <person name="Cichocki N."/>
            <person name="Veneault-Fourrey C."/>
            <person name="LaButti K."/>
            <person name="Lindquist E.A."/>
            <person name="Lipzen A."/>
            <person name="Lundell T."/>
            <person name="Morin E."/>
            <person name="Murat C."/>
            <person name="Riley R."/>
            <person name="Ohm R."/>
            <person name="Sun H."/>
            <person name="Tunlid A."/>
            <person name="Henrissat B."/>
            <person name="Grigoriev I.V."/>
            <person name="Hibbett D.S."/>
            <person name="Martin F."/>
        </authorList>
    </citation>
    <scope>NUCLEOTIDE SEQUENCE [LARGE SCALE GENOMIC DNA]</scope>
    <source>
        <strain evidence="4 5">FD-317 M1</strain>
    </source>
</reference>
<evidence type="ECO:0000313" key="4">
    <source>
        <dbReference type="EMBL" id="KIK53834.1"/>
    </source>
</evidence>
<keyword evidence="1" id="KW-0285">Flavoprotein</keyword>
<dbReference type="OrthoDB" id="74360at2759"/>
<dbReference type="InterPro" id="IPR020946">
    <property type="entry name" value="Flavin_mOase-like"/>
</dbReference>
<dbReference type="InterPro" id="IPR050982">
    <property type="entry name" value="Auxin_biosynth/cation_transpt"/>
</dbReference>
<dbReference type="AlphaFoldDB" id="A0A0D0BW01"/>
<keyword evidence="5" id="KW-1185">Reference proteome</keyword>
<dbReference type="PRINTS" id="PR00411">
    <property type="entry name" value="PNDRDTASEI"/>
</dbReference>
<dbReference type="Proteomes" id="UP000053593">
    <property type="component" value="Unassembled WGS sequence"/>
</dbReference>
<keyword evidence="3" id="KW-0560">Oxidoreductase</keyword>
<evidence type="ECO:0000256" key="1">
    <source>
        <dbReference type="ARBA" id="ARBA00022630"/>
    </source>
</evidence>
<protein>
    <recommendedName>
        <fullName evidence="6">FAD/NAD(P)-binding domain-containing protein</fullName>
    </recommendedName>
</protein>
<proteinExistence type="predicted"/>
<dbReference type="PANTHER" id="PTHR43539">
    <property type="entry name" value="FLAVIN-BINDING MONOOXYGENASE-LIKE PROTEIN (AFU_ORTHOLOGUE AFUA_4G09220)"/>
    <property type="match status" value="1"/>
</dbReference>
<keyword evidence="2" id="KW-0274">FAD</keyword>
<name>A0A0D0BW01_9AGAR</name>
<dbReference type="Pfam" id="PF00743">
    <property type="entry name" value="FMO-like"/>
    <property type="match status" value="1"/>
</dbReference>
<dbReference type="Gene3D" id="3.50.50.60">
    <property type="entry name" value="FAD/NAD(P)-binding domain"/>
    <property type="match status" value="2"/>
</dbReference>
<sequence>MTSSQSEVASSWLAQFSTCLQRRDAMGTADLFASDGWLRHFLVFQWDLRTLHGYEKISAYLSSYIQESSLTNFELASDQYFKPSPGRKEGDISSGFTFSTPIANGRGSFNLVESNGEWKASTVFMMLDSLKGNEELGADEDLYEGRFPTWFEAREKQWECSGKDPEVLIVGAGGNGLQVAARFRQMKIPALVIERKARVGDTWRGRHPTLKLHSPREHHSFLYQPYPENWPLWTPGSKLGDWLEQYAVLQDLLVWTNSNIVSPPSYDRQTKEWTVNIDKSGQLITVHPNHIVVATGIYGKPVVPTYEGQDQFEGQILHAATFPGGSYFAGKRCVVVGTGTSGHDIALDLSTRGAESVTLIQRSSTCVQPGDLVAKQLQGMWPAGVPVEVSDFRRFSTPVKLGFEILAGARKHGEMWEKEKCFMEQLEKAGMNINMGPFEAGVLGVVFSNHHGFWMDVGCAERILSGQIQIKSGIQITRLDKNSITFTDGSTVEADVVIFATGYGSMKEYAKDLLSDDVVSQAKSLPYGVLDEEGELPAGYRPTGHPGLWFASGLFPNARFQSKILGIQIQAIKLGYIMV</sequence>
<dbReference type="PANTHER" id="PTHR43539:SF68">
    <property type="entry name" value="FLAVIN-BINDING MONOOXYGENASE-LIKE PROTEIN (AFU_ORTHOLOGUE AFUA_4G09220)"/>
    <property type="match status" value="1"/>
</dbReference>
<dbReference type="GO" id="GO:0050660">
    <property type="term" value="F:flavin adenine dinucleotide binding"/>
    <property type="evidence" value="ECO:0007669"/>
    <property type="project" value="InterPro"/>
</dbReference>
<dbReference type="EMBL" id="KN834823">
    <property type="protein sequence ID" value="KIK53834.1"/>
    <property type="molecule type" value="Genomic_DNA"/>
</dbReference>
<evidence type="ECO:0000256" key="2">
    <source>
        <dbReference type="ARBA" id="ARBA00022827"/>
    </source>
</evidence>
<dbReference type="GO" id="GO:0004499">
    <property type="term" value="F:N,N-dimethylaniline monooxygenase activity"/>
    <property type="evidence" value="ECO:0007669"/>
    <property type="project" value="InterPro"/>
</dbReference>
<dbReference type="InterPro" id="IPR036188">
    <property type="entry name" value="FAD/NAD-bd_sf"/>
</dbReference>
<evidence type="ECO:0000256" key="3">
    <source>
        <dbReference type="ARBA" id="ARBA00023002"/>
    </source>
</evidence>
<dbReference type="GO" id="GO:0050661">
    <property type="term" value="F:NADP binding"/>
    <property type="evidence" value="ECO:0007669"/>
    <property type="project" value="InterPro"/>
</dbReference>
<gene>
    <name evidence="4" type="ORF">GYMLUDRAFT_264910</name>
</gene>